<name>A0A6A7C6U4_9PEZI</name>
<feature type="transmembrane region" description="Helical" evidence="2">
    <location>
        <begin position="15"/>
        <end position="37"/>
    </location>
</feature>
<keyword evidence="2" id="KW-1133">Transmembrane helix</keyword>
<sequence>MVIPWVWFTRRARTAYARAFCAGAHEYIAGLLALYSFHTRQYLARTWVMHNSSASHHRIPLTDDRHPDNVSPVRGS</sequence>
<accession>A0A6A7C6U4</accession>
<keyword evidence="2" id="KW-0472">Membrane</keyword>
<keyword evidence="2" id="KW-0812">Transmembrane</keyword>
<evidence type="ECO:0000313" key="3">
    <source>
        <dbReference type="EMBL" id="KAF2863160.1"/>
    </source>
</evidence>
<dbReference type="AlphaFoldDB" id="A0A6A7C6U4"/>
<evidence type="ECO:0000256" key="2">
    <source>
        <dbReference type="SAM" id="Phobius"/>
    </source>
</evidence>
<dbReference type="EMBL" id="MU005962">
    <property type="protein sequence ID" value="KAF2863160.1"/>
    <property type="molecule type" value="Genomic_DNA"/>
</dbReference>
<proteinExistence type="predicted"/>
<keyword evidence="4" id="KW-1185">Reference proteome</keyword>
<protein>
    <submittedName>
        <fullName evidence="3">Uncharacterized protein</fullName>
    </submittedName>
</protein>
<gene>
    <name evidence="3" type="ORF">K470DRAFT_255285</name>
</gene>
<organism evidence="3 4">
    <name type="scientific">Piedraia hortae CBS 480.64</name>
    <dbReference type="NCBI Taxonomy" id="1314780"/>
    <lineage>
        <taxon>Eukaryota</taxon>
        <taxon>Fungi</taxon>
        <taxon>Dikarya</taxon>
        <taxon>Ascomycota</taxon>
        <taxon>Pezizomycotina</taxon>
        <taxon>Dothideomycetes</taxon>
        <taxon>Dothideomycetidae</taxon>
        <taxon>Capnodiales</taxon>
        <taxon>Piedraiaceae</taxon>
        <taxon>Piedraia</taxon>
    </lineage>
</organism>
<feature type="region of interest" description="Disordered" evidence="1">
    <location>
        <begin position="56"/>
        <end position="76"/>
    </location>
</feature>
<dbReference type="Proteomes" id="UP000799421">
    <property type="component" value="Unassembled WGS sequence"/>
</dbReference>
<evidence type="ECO:0000313" key="4">
    <source>
        <dbReference type="Proteomes" id="UP000799421"/>
    </source>
</evidence>
<evidence type="ECO:0000256" key="1">
    <source>
        <dbReference type="SAM" id="MobiDB-lite"/>
    </source>
</evidence>
<reference evidence="3" key="1">
    <citation type="journal article" date="2020" name="Stud. Mycol.">
        <title>101 Dothideomycetes genomes: a test case for predicting lifestyles and emergence of pathogens.</title>
        <authorList>
            <person name="Haridas S."/>
            <person name="Albert R."/>
            <person name="Binder M."/>
            <person name="Bloem J."/>
            <person name="Labutti K."/>
            <person name="Salamov A."/>
            <person name="Andreopoulos B."/>
            <person name="Baker S."/>
            <person name="Barry K."/>
            <person name="Bills G."/>
            <person name="Bluhm B."/>
            <person name="Cannon C."/>
            <person name="Castanera R."/>
            <person name="Culley D."/>
            <person name="Daum C."/>
            <person name="Ezra D."/>
            <person name="Gonzalez J."/>
            <person name="Henrissat B."/>
            <person name="Kuo A."/>
            <person name="Liang C."/>
            <person name="Lipzen A."/>
            <person name="Lutzoni F."/>
            <person name="Magnuson J."/>
            <person name="Mondo S."/>
            <person name="Nolan M."/>
            <person name="Ohm R."/>
            <person name="Pangilinan J."/>
            <person name="Park H.-J."/>
            <person name="Ramirez L."/>
            <person name="Alfaro M."/>
            <person name="Sun H."/>
            <person name="Tritt A."/>
            <person name="Yoshinaga Y."/>
            <person name="Zwiers L.-H."/>
            <person name="Turgeon B."/>
            <person name="Goodwin S."/>
            <person name="Spatafora J."/>
            <person name="Crous P."/>
            <person name="Grigoriev I."/>
        </authorList>
    </citation>
    <scope>NUCLEOTIDE SEQUENCE</scope>
    <source>
        <strain evidence="3">CBS 480.64</strain>
    </source>
</reference>